<dbReference type="Proteomes" id="UP001214576">
    <property type="component" value="Unassembled WGS sequence"/>
</dbReference>
<reference evidence="9" key="1">
    <citation type="submission" date="2022-03" db="EMBL/GenBank/DDBJ databases">
        <title>Genomic analyses of argali, domestic sheep and their hybrids provide insights into chromosomal evolution, heterosis and genetic basis of agronomic traits.</title>
        <authorList>
            <person name="Li M."/>
        </authorList>
    </citation>
    <scope>NUCLEOTIDE SEQUENCE</scope>
    <source>
        <strain evidence="9">CAU-MHL-2022a</strain>
        <tissue evidence="9">Skin</tissue>
    </source>
</reference>
<accession>A0AAD4U4Y3</accession>
<evidence type="ECO:0008006" key="11">
    <source>
        <dbReference type="Google" id="ProtNLM"/>
    </source>
</evidence>
<dbReference type="GO" id="GO:0007059">
    <property type="term" value="P:chromosome segregation"/>
    <property type="evidence" value="ECO:0007669"/>
    <property type="project" value="UniProtKB-KW"/>
</dbReference>
<evidence type="ECO:0000256" key="5">
    <source>
        <dbReference type="ARBA" id="ARBA00022829"/>
    </source>
</evidence>
<dbReference type="AlphaFoldDB" id="A0AAD4U4Y3"/>
<evidence type="ECO:0000256" key="4">
    <source>
        <dbReference type="ARBA" id="ARBA00022454"/>
    </source>
</evidence>
<dbReference type="GO" id="GO:0003682">
    <property type="term" value="F:chromatin binding"/>
    <property type="evidence" value="ECO:0007669"/>
    <property type="project" value="TreeGrafter"/>
</dbReference>
<evidence type="ECO:0000313" key="9">
    <source>
        <dbReference type="EMBL" id="KAI4538372.1"/>
    </source>
</evidence>
<dbReference type="Gene3D" id="1.10.10.580">
    <property type="entry name" value="Structural maintenance of chromosome 1. Chain E"/>
    <property type="match status" value="1"/>
</dbReference>
<name>A0AAD4U4Y3_OVIAM</name>
<dbReference type="InterPro" id="IPR049589">
    <property type="entry name" value="NXP1_M-like"/>
</dbReference>
<dbReference type="EMBL" id="JAKZEL010000013">
    <property type="protein sequence ID" value="KAI4538372.1"/>
    <property type="molecule type" value="Genomic_DNA"/>
</dbReference>
<dbReference type="PANTHER" id="PTHR12585:SF19">
    <property type="entry name" value="DOUBLE-STRAND-BREAK REPAIR PROTEIN RAD21-LIKE PROTEIN 1"/>
    <property type="match status" value="1"/>
</dbReference>
<dbReference type="CDD" id="cd21792">
    <property type="entry name" value="Rad21_Rec8_M_NXP1-like"/>
    <property type="match status" value="1"/>
</dbReference>
<keyword evidence="10" id="KW-1185">Reference proteome</keyword>
<comment type="similarity">
    <text evidence="3">Belongs to the rad21 family.</text>
</comment>
<dbReference type="FunFam" id="1.10.10.580:FF:000001">
    <property type="entry name" value="double-strand-break repair protein rad21 homolog"/>
    <property type="match status" value="1"/>
</dbReference>
<organism evidence="9 10">
    <name type="scientific">Ovis ammon polii</name>
    <dbReference type="NCBI Taxonomy" id="230172"/>
    <lineage>
        <taxon>Eukaryota</taxon>
        <taxon>Metazoa</taxon>
        <taxon>Chordata</taxon>
        <taxon>Craniata</taxon>
        <taxon>Vertebrata</taxon>
        <taxon>Euteleostomi</taxon>
        <taxon>Mammalia</taxon>
        <taxon>Eutheria</taxon>
        <taxon>Laurasiatheria</taxon>
        <taxon>Artiodactyla</taxon>
        <taxon>Ruminantia</taxon>
        <taxon>Pecora</taxon>
        <taxon>Bovidae</taxon>
        <taxon>Caprinae</taxon>
        <taxon>Ovis</taxon>
    </lineage>
</organism>
<evidence type="ECO:0000313" key="10">
    <source>
        <dbReference type="Proteomes" id="UP001214576"/>
    </source>
</evidence>
<evidence type="ECO:0000259" key="8">
    <source>
        <dbReference type="Pfam" id="PF04825"/>
    </source>
</evidence>
<dbReference type="SUPFAM" id="SSF46785">
    <property type="entry name" value="Winged helix' DNA-binding domain"/>
    <property type="match status" value="1"/>
</dbReference>
<comment type="subcellular location">
    <subcellularLocation>
        <location evidence="2">Chromosome</location>
    </subcellularLocation>
    <subcellularLocation>
        <location evidence="1">Nucleus</location>
    </subcellularLocation>
</comment>
<proteinExistence type="inferred from homology"/>
<dbReference type="InterPro" id="IPR023093">
    <property type="entry name" value="ScpA-like_C"/>
</dbReference>
<dbReference type="InterPro" id="IPR006910">
    <property type="entry name" value="Rad21_Rec8_N"/>
</dbReference>
<dbReference type="InterPro" id="IPR039781">
    <property type="entry name" value="Rad21/Rec8-like"/>
</dbReference>
<evidence type="ECO:0000256" key="6">
    <source>
        <dbReference type="ARBA" id="ARBA00023242"/>
    </source>
</evidence>
<dbReference type="GO" id="GO:0030893">
    <property type="term" value="C:meiotic cohesin complex"/>
    <property type="evidence" value="ECO:0007669"/>
    <property type="project" value="TreeGrafter"/>
</dbReference>
<evidence type="ECO:0000256" key="2">
    <source>
        <dbReference type="ARBA" id="ARBA00004286"/>
    </source>
</evidence>
<keyword evidence="4" id="KW-0158">Chromosome</keyword>
<evidence type="ECO:0000256" key="3">
    <source>
        <dbReference type="ARBA" id="ARBA00009870"/>
    </source>
</evidence>
<sequence>MFYTHVLMSKRGPLAKIWLAAHWEKKLTKAHVFECNLEITIEKILSPKVKIALRTSGHLLLGVVRIYNRKAKYLLADCSEALLKMKMTFRPGLVDLPKESFEAAYSSITLPEEFHDFDTQTMNAIDVSEYSIQNQSKPEEITLREDYGNDLLFHAGSFGEESEILRRHSLFDDSILLSSSGLLLEHSSGSPIGEKSLFCGSGDGFGDEGAAGEMIGMLSGHKETGYLFQSNYYNKLEDLFQQRKISDMLLYIAEKRKGKNRKLLIDPVKEISSKIMHKQLTSFTDTLMVLELAPPTQRLMMWKQKGGADILLSTAAQDLTHAELKMLFTKCFVSSGFKLGRKLIQKESESNKMGMQYFSLMKLCRNSDRKQTAAKFYSFLILKKHQAIELSQSAPYADIIATVGPMFHKM</sequence>
<dbReference type="GO" id="GO:1990414">
    <property type="term" value="P:replication-born double-strand break repair via sister chromatid exchange"/>
    <property type="evidence" value="ECO:0007669"/>
    <property type="project" value="TreeGrafter"/>
</dbReference>
<feature type="domain" description="Rad21/Rec8-like protein C-terminal eukaryotic" evidence="7">
    <location>
        <begin position="357"/>
        <end position="407"/>
    </location>
</feature>
<comment type="caution">
    <text evidence="9">The sequence shown here is derived from an EMBL/GenBank/DDBJ whole genome shotgun (WGS) entry which is preliminary data.</text>
</comment>
<dbReference type="GO" id="GO:0005634">
    <property type="term" value="C:nucleus"/>
    <property type="evidence" value="ECO:0007669"/>
    <property type="project" value="UniProtKB-SubCell"/>
</dbReference>
<dbReference type="Pfam" id="PF04824">
    <property type="entry name" value="Rad21_Rec8"/>
    <property type="match status" value="1"/>
</dbReference>
<keyword evidence="5" id="KW-0159">Chromosome partition</keyword>
<dbReference type="GO" id="GO:0007062">
    <property type="term" value="P:sister chromatid cohesion"/>
    <property type="evidence" value="ECO:0007669"/>
    <property type="project" value="InterPro"/>
</dbReference>
<keyword evidence="6" id="KW-0539">Nucleus</keyword>
<evidence type="ECO:0000259" key="7">
    <source>
        <dbReference type="Pfam" id="PF04824"/>
    </source>
</evidence>
<dbReference type="InterPro" id="IPR006909">
    <property type="entry name" value="Rad21/Rec8_C_eu"/>
</dbReference>
<dbReference type="InterPro" id="IPR036390">
    <property type="entry name" value="WH_DNA-bd_sf"/>
</dbReference>
<feature type="domain" description="Rad21/Rec8-like protein N-terminal" evidence="8">
    <location>
        <begin position="1"/>
        <end position="100"/>
    </location>
</feature>
<dbReference type="Pfam" id="PF04825">
    <property type="entry name" value="Rad21_Rec8_N"/>
    <property type="match status" value="1"/>
</dbReference>
<evidence type="ECO:0000256" key="1">
    <source>
        <dbReference type="ARBA" id="ARBA00004123"/>
    </source>
</evidence>
<protein>
    <recommendedName>
        <fullName evidence="11">Double-strand-break repair protein rad21-like protein 1</fullName>
    </recommendedName>
</protein>
<dbReference type="PANTHER" id="PTHR12585">
    <property type="entry name" value="SCC1 / RAD21 FAMILY MEMBER"/>
    <property type="match status" value="1"/>
</dbReference>
<gene>
    <name evidence="9" type="ORF">MG293_011775</name>
</gene>